<protein>
    <submittedName>
        <fullName evidence="1">Uncharacterized protein</fullName>
    </submittedName>
</protein>
<accession>A0A382VGL1</accession>
<name>A0A382VGL1_9ZZZZ</name>
<sequence>MNLFYRGYVIHQDIPSICYTIFSRRPERMELAACGTSREAMRWVDLHSMRWEHSPTQESELAVI</sequence>
<organism evidence="1">
    <name type="scientific">marine metagenome</name>
    <dbReference type="NCBI Taxonomy" id="408172"/>
    <lineage>
        <taxon>unclassified sequences</taxon>
        <taxon>metagenomes</taxon>
        <taxon>ecological metagenomes</taxon>
    </lineage>
</organism>
<evidence type="ECO:0000313" key="1">
    <source>
        <dbReference type="EMBL" id="SVD45633.1"/>
    </source>
</evidence>
<gene>
    <name evidence="1" type="ORF">METZ01_LOCUS398487</name>
</gene>
<dbReference type="EMBL" id="UINC01151809">
    <property type="protein sequence ID" value="SVD45633.1"/>
    <property type="molecule type" value="Genomic_DNA"/>
</dbReference>
<proteinExistence type="predicted"/>
<reference evidence="1" key="1">
    <citation type="submission" date="2018-05" db="EMBL/GenBank/DDBJ databases">
        <authorList>
            <person name="Lanie J.A."/>
            <person name="Ng W.-L."/>
            <person name="Kazmierczak K.M."/>
            <person name="Andrzejewski T.M."/>
            <person name="Davidsen T.M."/>
            <person name="Wayne K.J."/>
            <person name="Tettelin H."/>
            <person name="Glass J.I."/>
            <person name="Rusch D."/>
            <person name="Podicherti R."/>
            <person name="Tsui H.-C.T."/>
            <person name="Winkler M.E."/>
        </authorList>
    </citation>
    <scope>NUCLEOTIDE SEQUENCE</scope>
</reference>
<dbReference type="AlphaFoldDB" id="A0A382VGL1"/>